<evidence type="ECO:0000313" key="8">
    <source>
        <dbReference type="Proteomes" id="UP000278149"/>
    </source>
</evidence>
<proteinExistence type="predicted"/>
<comment type="caution">
    <text evidence="7">The sequence shown here is derived from an EMBL/GenBank/DDBJ whole genome shotgun (WGS) entry which is preliminary data.</text>
</comment>
<dbReference type="PROSITE" id="PS50975">
    <property type="entry name" value="ATP_GRASP"/>
    <property type="match status" value="1"/>
</dbReference>
<evidence type="ECO:0000256" key="5">
    <source>
        <dbReference type="SAM" id="Coils"/>
    </source>
</evidence>
<evidence type="ECO:0000256" key="3">
    <source>
        <dbReference type="ARBA" id="ARBA00022840"/>
    </source>
</evidence>
<feature type="domain" description="ATP-grasp" evidence="6">
    <location>
        <begin position="24"/>
        <end position="60"/>
    </location>
</feature>
<dbReference type="GeneID" id="6093404"/>
<name>A0A429G6D9_9CREN</name>
<dbReference type="RefSeq" id="WP_012308772.1">
    <property type="nucleotide sequence ID" value="NZ_RCOR01000019.1"/>
</dbReference>
<keyword evidence="5" id="KW-0175">Coiled coil</keyword>
<dbReference type="Gene3D" id="3.30.1490.20">
    <property type="entry name" value="ATP-grasp fold, A domain"/>
    <property type="match status" value="1"/>
</dbReference>
<evidence type="ECO:0000256" key="2">
    <source>
        <dbReference type="ARBA" id="ARBA00022741"/>
    </source>
</evidence>
<evidence type="ECO:0000259" key="6">
    <source>
        <dbReference type="PROSITE" id="PS50975"/>
    </source>
</evidence>
<keyword evidence="3 4" id="KW-0067">ATP-binding</keyword>
<protein>
    <submittedName>
        <fullName evidence="7">Acetyl-CoA synthetase</fullName>
    </submittedName>
</protein>
<dbReference type="InterPro" id="IPR011761">
    <property type="entry name" value="ATP-grasp"/>
</dbReference>
<dbReference type="FunFam" id="3.30.1490.20:FF:000020">
    <property type="entry name" value="Protein lysine acetyltransferase"/>
    <property type="match status" value="1"/>
</dbReference>
<evidence type="ECO:0000313" key="7">
    <source>
        <dbReference type="EMBL" id="RSN69334.1"/>
    </source>
</evidence>
<organism evidence="7 8">
    <name type="scientific">Candidatus Korarchaeum cryptofilum</name>
    <dbReference type="NCBI Taxonomy" id="498846"/>
    <lineage>
        <taxon>Archaea</taxon>
        <taxon>Thermoproteota</taxon>
        <taxon>Candidatus Korarchaeia</taxon>
        <taxon>Candidatus Korarchaeales</taxon>
        <taxon>Candidatus Korarchaeaceae</taxon>
        <taxon>Candidatus Korarchaeum</taxon>
    </lineage>
</organism>
<dbReference type="PANTHER" id="PTHR43334">
    <property type="entry name" value="ACETATE--COA LIGASE [ADP-FORMING]"/>
    <property type="match status" value="1"/>
</dbReference>
<sequence>MSSRDLLLKAKENGRKSLLEHEAKYFISSYGIPVTNIRLAKSEEEAVNFSREIGFPVVLKIVSPQVVHKSDVGGVKVNLRSEEEVRKAYREIIENVKRNVPNAEIEGILVQEFAPPGVELIIGLLRDPQFGPTVMFGLGGVFVELFRDVSFRVAPLSEQDAESMIKEVKAYKLLTGFRGMEPVDIEAIKDALIRAGRIGVENEEIAEMDLNPVIAYPKGIKVVDARIILR</sequence>
<dbReference type="GO" id="GO:0016874">
    <property type="term" value="F:ligase activity"/>
    <property type="evidence" value="ECO:0007669"/>
    <property type="project" value="UniProtKB-KW"/>
</dbReference>
<evidence type="ECO:0000256" key="1">
    <source>
        <dbReference type="ARBA" id="ARBA00022598"/>
    </source>
</evidence>
<keyword evidence="1" id="KW-0436">Ligase</keyword>
<accession>A0A429G6D9</accession>
<reference evidence="7 8" key="1">
    <citation type="submission" date="2018-10" db="EMBL/GenBank/DDBJ databases">
        <title>Co-occurring genomic capacity for anaerobic methane metabolism and dissimilatory sulfite reduction discovered in the Korarchaeota.</title>
        <authorList>
            <person name="Mckay L.J."/>
            <person name="Dlakic M."/>
            <person name="Fields M.W."/>
            <person name="Delmont T.O."/>
            <person name="Eren A.M."/>
            <person name="Jay Z.J."/>
            <person name="Klingelsmith K.B."/>
            <person name="Rusch D.B."/>
            <person name="Inskeep W.P."/>
        </authorList>
    </citation>
    <scope>NUCLEOTIDE SEQUENCE [LARGE SCALE GENOMIC DNA]</scope>
    <source>
        <strain evidence="7 8">WS</strain>
    </source>
</reference>
<evidence type="ECO:0000256" key="4">
    <source>
        <dbReference type="PROSITE-ProRule" id="PRU00409"/>
    </source>
</evidence>
<feature type="coiled-coil region" evidence="5">
    <location>
        <begin position="79"/>
        <end position="106"/>
    </location>
</feature>
<dbReference type="InterPro" id="IPR051538">
    <property type="entry name" value="Acyl-CoA_Synth/Transferase"/>
</dbReference>
<gene>
    <name evidence="7" type="ORF">D9Q81_03940</name>
</gene>
<dbReference type="AlphaFoldDB" id="A0A429G6D9"/>
<dbReference type="SUPFAM" id="SSF56059">
    <property type="entry name" value="Glutathione synthetase ATP-binding domain-like"/>
    <property type="match status" value="1"/>
</dbReference>
<dbReference type="EMBL" id="RCOR01000019">
    <property type="protein sequence ID" value="RSN69334.1"/>
    <property type="molecule type" value="Genomic_DNA"/>
</dbReference>
<dbReference type="OMA" id="FGPAIMF"/>
<keyword evidence="2 4" id="KW-0547">Nucleotide-binding</keyword>
<dbReference type="PANTHER" id="PTHR43334:SF1">
    <property type="entry name" value="3-HYDROXYPROPIONATE--COA LIGASE [ADP-FORMING]"/>
    <property type="match status" value="1"/>
</dbReference>
<dbReference type="InterPro" id="IPR013815">
    <property type="entry name" value="ATP_grasp_subdomain_1"/>
</dbReference>
<dbReference type="SMR" id="A0A429G6D9"/>
<dbReference type="Pfam" id="PF13549">
    <property type="entry name" value="ATP-grasp_5"/>
    <property type="match status" value="1"/>
</dbReference>
<dbReference type="GO" id="GO:0005524">
    <property type="term" value="F:ATP binding"/>
    <property type="evidence" value="ECO:0007669"/>
    <property type="project" value="UniProtKB-UniRule"/>
</dbReference>
<dbReference type="Gene3D" id="3.30.470.20">
    <property type="entry name" value="ATP-grasp fold, B domain"/>
    <property type="match status" value="1"/>
</dbReference>
<dbReference type="Proteomes" id="UP000278149">
    <property type="component" value="Unassembled WGS sequence"/>
</dbReference>
<dbReference type="GO" id="GO:0046872">
    <property type="term" value="F:metal ion binding"/>
    <property type="evidence" value="ECO:0007669"/>
    <property type="project" value="InterPro"/>
</dbReference>